<dbReference type="AlphaFoldDB" id="I3DY62"/>
<dbReference type="STRING" id="997296.PB1_16539"/>
<organism evidence="1 2">
    <name type="scientific">Bacillus methanolicus PB1</name>
    <dbReference type="NCBI Taxonomy" id="997296"/>
    <lineage>
        <taxon>Bacteria</taxon>
        <taxon>Bacillati</taxon>
        <taxon>Bacillota</taxon>
        <taxon>Bacilli</taxon>
        <taxon>Bacillales</taxon>
        <taxon>Bacillaceae</taxon>
        <taxon>Bacillus</taxon>
    </lineage>
</organism>
<accession>I3DY62</accession>
<dbReference type="Pfam" id="PF10702">
    <property type="entry name" value="DUF2507"/>
    <property type="match status" value="1"/>
</dbReference>
<reference evidence="1 2" key="1">
    <citation type="journal article" date="2012" name="Appl. Environ. Microbiol.">
        <title>Genome Sequence of Thermotolerant Bacillus methanolicus: Features and Regulation Related to Methylotrophy and Production of L-Lysine and L-Glutamate from Methanol.</title>
        <authorList>
            <person name="Heggeset T.M."/>
            <person name="Krog A."/>
            <person name="Balzer S."/>
            <person name="Wentzel A."/>
            <person name="Ellingsen T.E."/>
            <person name="Brautaset T."/>
        </authorList>
    </citation>
    <scope>NUCLEOTIDE SEQUENCE [LARGE SCALE GENOMIC DNA]</scope>
    <source>
        <strain evidence="1 2">PB1</strain>
    </source>
</reference>
<evidence type="ECO:0000313" key="1">
    <source>
        <dbReference type="EMBL" id="EIJ79183.1"/>
    </source>
</evidence>
<keyword evidence="2" id="KW-1185">Reference proteome</keyword>
<dbReference type="SUPFAM" id="SSF111126">
    <property type="entry name" value="Ligand-binding domain in the NO signalling and Golgi transport"/>
    <property type="match status" value="1"/>
</dbReference>
<dbReference type="PATRIC" id="fig|997296.3.peg.3481"/>
<evidence type="ECO:0000313" key="2">
    <source>
        <dbReference type="Proteomes" id="UP000010523"/>
    </source>
</evidence>
<dbReference type="Proteomes" id="UP000010523">
    <property type="component" value="Unassembled WGS sequence"/>
</dbReference>
<sequence length="151" mass="17133">MSELLAAMKAADSDSPVVTAFGYELIRDILLPELLGKDEPEILYWAGKRLARQFPLKNFDEMCVFFQKASWGTLIITNESSNELEVELTGGIISQRLQSKKDISFQLEAGFIAQQIELQKQVVAEAFEHPRKKGSKVQFTVKWDKKDIVKP</sequence>
<dbReference type="InterPro" id="IPR024096">
    <property type="entry name" value="NO_sig/Golgi_transp_ligand-bd"/>
</dbReference>
<proteinExistence type="predicted"/>
<dbReference type="Gene3D" id="3.30.1380.20">
    <property type="entry name" value="Trafficking protein particle complex subunit 3"/>
    <property type="match status" value="1"/>
</dbReference>
<dbReference type="InterPro" id="IPR019642">
    <property type="entry name" value="DUF2507"/>
</dbReference>
<comment type="caution">
    <text evidence="1">The sequence shown here is derived from an EMBL/GenBank/DDBJ whole genome shotgun (WGS) entry which is preliminary data.</text>
</comment>
<name>I3DY62_BACMT</name>
<dbReference type="EMBL" id="AFEU01000003">
    <property type="protein sequence ID" value="EIJ79183.1"/>
    <property type="molecule type" value="Genomic_DNA"/>
</dbReference>
<gene>
    <name evidence="1" type="ORF">PB1_16539</name>
</gene>
<protein>
    <submittedName>
        <fullName evidence="1">Conserved hypothetical cytosolic protein</fullName>
    </submittedName>
</protein>
<dbReference type="eggNOG" id="COG1719">
    <property type="taxonomic scope" value="Bacteria"/>
</dbReference>